<accession>A0A849KX73</accession>
<evidence type="ECO:0000256" key="5">
    <source>
        <dbReference type="ARBA" id="ARBA00022448"/>
    </source>
</evidence>
<sequence length="294" mass="32855">MNERTPILDVVCHAVLIIGIVLVCLPLYFVVVTGSLSQEDVLKVPMSWLPGDQFLINSLEVLTTINFGQLLLNTVIVALGITVGKLALSVLAAFAVTYFRFPFRMTAFWLIFISMMLPIEVRIVPTYESAANMALPLNIIFAWLGISVELNWNMVNTYPGLILPIIASATATFLFRQFFLTIPDDLCEAARIDGAKPMQFFFCILLPLSRSNIVALSIILFLMGWNQYLWPLLMTTDPNMATAVVGLKQVMPQSDGLPTWHLLMNASLWTMLPPVLVILIMQRWFVKGLVDSGK</sequence>
<evidence type="ECO:0000256" key="8">
    <source>
        <dbReference type="ARBA" id="ARBA00022989"/>
    </source>
</evidence>
<evidence type="ECO:0000256" key="4">
    <source>
        <dbReference type="ARBA" id="ARBA00020515"/>
    </source>
</evidence>
<evidence type="ECO:0000256" key="11">
    <source>
        <dbReference type="RuleBase" id="RU363032"/>
    </source>
</evidence>
<feature type="transmembrane region" description="Helical" evidence="11">
    <location>
        <begin position="137"/>
        <end position="155"/>
    </location>
</feature>
<gene>
    <name evidence="12 14" type="primary">ugpE</name>
    <name evidence="14" type="ORF">HKX02_23410</name>
</gene>
<dbReference type="InterPro" id="IPR035906">
    <property type="entry name" value="MetI-like_sf"/>
</dbReference>
<evidence type="ECO:0000256" key="1">
    <source>
        <dbReference type="ARBA" id="ARBA00004651"/>
    </source>
</evidence>
<protein>
    <recommendedName>
        <fullName evidence="4 12">sn-glycerol-3-phosphate transport system permease protein UgpE</fullName>
    </recommendedName>
</protein>
<dbReference type="Proteomes" id="UP000574931">
    <property type="component" value="Unassembled WGS sequence"/>
</dbReference>
<evidence type="ECO:0000313" key="15">
    <source>
        <dbReference type="Proteomes" id="UP000574931"/>
    </source>
</evidence>
<dbReference type="GO" id="GO:0005886">
    <property type="term" value="C:plasma membrane"/>
    <property type="evidence" value="ECO:0007669"/>
    <property type="project" value="UniProtKB-SubCell"/>
</dbReference>
<comment type="similarity">
    <text evidence="2 11">Belongs to the binding-protein-dependent transport system permease family.</text>
</comment>
<feature type="transmembrane region" description="Helical" evidence="11">
    <location>
        <begin position="266"/>
        <end position="286"/>
    </location>
</feature>
<dbReference type="NCBIfam" id="NF008210">
    <property type="entry name" value="PRK10973.1"/>
    <property type="match status" value="1"/>
</dbReference>
<comment type="subcellular location">
    <subcellularLocation>
        <location evidence="12">Cell inner membrane</location>
        <topology evidence="12">Multi-pass membrane protein</topology>
    </subcellularLocation>
    <subcellularLocation>
        <location evidence="1 11">Cell membrane</location>
        <topology evidence="1 11">Multi-pass membrane protein</topology>
    </subcellularLocation>
</comment>
<reference evidence="14 15" key="1">
    <citation type="submission" date="2020-05" db="EMBL/GenBank/DDBJ databases">
        <title>Draft Genome Sequence of Ochrobactrum soli Isolated from Stable Fly Gut.</title>
        <authorList>
            <person name="Pileggi M.T."/>
            <person name="Vazhakkala L.J."/>
            <person name="Wong C.N."/>
        </authorList>
    </citation>
    <scope>NUCLEOTIDE SEQUENCE [LARGE SCALE GENOMIC DNA]</scope>
    <source>
        <strain evidence="14 15">MTP-C0764</strain>
    </source>
</reference>
<evidence type="ECO:0000256" key="6">
    <source>
        <dbReference type="ARBA" id="ARBA00022475"/>
    </source>
</evidence>
<dbReference type="PROSITE" id="PS50928">
    <property type="entry name" value="ABC_TM1"/>
    <property type="match status" value="1"/>
</dbReference>
<organism evidence="14 15">
    <name type="scientific">Ochrobactrum soli</name>
    <dbReference type="NCBI Taxonomy" id="2448455"/>
    <lineage>
        <taxon>Bacteria</taxon>
        <taxon>Pseudomonadati</taxon>
        <taxon>Pseudomonadota</taxon>
        <taxon>Alphaproteobacteria</taxon>
        <taxon>Hyphomicrobiales</taxon>
        <taxon>Brucellaceae</taxon>
        <taxon>Brucella/Ochrobactrum group</taxon>
        <taxon>Ochrobactrum</taxon>
    </lineage>
</organism>
<dbReference type="GO" id="GO:0055085">
    <property type="term" value="P:transmembrane transport"/>
    <property type="evidence" value="ECO:0007669"/>
    <property type="project" value="InterPro"/>
</dbReference>
<evidence type="ECO:0000256" key="3">
    <source>
        <dbReference type="ARBA" id="ARBA00011557"/>
    </source>
</evidence>
<evidence type="ECO:0000256" key="9">
    <source>
        <dbReference type="ARBA" id="ARBA00023136"/>
    </source>
</evidence>
<dbReference type="AlphaFoldDB" id="A0A849KX73"/>
<feature type="transmembrane region" description="Helical" evidence="11">
    <location>
        <begin position="161"/>
        <end position="179"/>
    </location>
</feature>
<comment type="caution">
    <text evidence="12">Lacks conserved residue(s) required for the propagation of feature annotation.</text>
</comment>
<dbReference type="EMBL" id="JABFCY010000020">
    <property type="protein sequence ID" value="NNU63178.1"/>
    <property type="molecule type" value="Genomic_DNA"/>
</dbReference>
<dbReference type="PANTHER" id="PTHR43744">
    <property type="entry name" value="ABC TRANSPORTER PERMEASE PROTEIN MG189-RELATED-RELATED"/>
    <property type="match status" value="1"/>
</dbReference>
<dbReference type="CDD" id="cd06261">
    <property type="entry name" value="TM_PBP2"/>
    <property type="match status" value="1"/>
</dbReference>
<keyword evidence="15" id="KW-1185">Reference proteome</keyword>
<evidence type="ECO:0000256" key="7">
    <source>
        <dbReference type="ARBA" id="ARBA00022692"/>
    </source>
</evidence>
<evidence type="ECO:0000256" key="10">
    <source>
        <dbReference type="ARBA" id="ARBA00037054"/>
    </source>
</evidence>
<feature type="transmembrane region" description="Helical" evidence="11">
    <location>
        <begin position="79"/>
        <end position="101"/>
    </location>
</feature>
<keyword evidence="8 11" id="KW-1133">Transmembrane helix</keyword>
<dbReference type="InterPro" id="IPR000515">
    <property type="entry name" value="MetI-like"/>
</dbReference>
<dbReference type="Pfam" id="PF00528">
    <property type="entry name" value="BPD_transp_1"/>
    <property type="match status" value="1"/>
</dbReference>
<dbReference type="SUPFAM" id="SSF161098">
    <property type="entry name" value="MetI-like"/>
    <property type="match status" value="1"/>
</dbReference>
<dbReference type="Gene3D" id="1.10.3720.10">
    <property type="entry name" value="MetI-like"/>
    <property type="match status" value="1"/>
</dbReference>
<keyword evidence="7 11" id="KW-0812">Transmembrane</keyword>
<name>A0A849KX73_9HYPH</name>
<comment type="function">
    <text evidence="10 12">Part of the ABC transporter complex UgpBAEC involved in sn-glycerol-3-phosphate (G3P) import. Probably responsible for the translocation of the substrate across the membrane.</text>
</comment>
<proteinExistence type="inferred from homology"/>
<keyword evidence="6 12" id="KW-1003">Cell membrane</keyword>
<feature type="transmembrane region" description="Helical" evidence="11">
    <location>
        <begin position="107"/>
        <end position="125"/>
    </location>
</feature>
<keyword evidence="9 11" id="KW-0472">Membrane</keyword>
<evidence type="ECO:0000313" key="14">
    <source>
        <dbReference type="EMBL" id="NNU63178.1"/>
    </source>
</evidence>
<dbReference type="RefSeq" id="WP_171319518.1">
    <property type="nucleotide sequence ID" value="NZ_JABFCY010000020.1"/>
</dbReference>
<feature type="domain" description="ABC transmembrane type-1" evidence="13">
    <location>
        <begin position="71"/>
        <end position="281"/>
    </location>
</feature>
<keyword evidence="5 11" id="KW-0813">Transport</keyword>
<evidence type="ECO:0000256" key="12">
    <source>
        <dbReference type="RuleBase" id="RU363056"/>
    </source>
</evidence>
<evidence type="ECO:0000259" key="13">
    <source>
        <dbReference type="PROSITE" id="PS50928"/>
    </source>
</evidence>
<feature type="transmembrane region" description="Helical" evidence="11">
    <location>
        <begin position="200"/>
        <end position="225"/>
    </location>
</feature>
<feature type="transmembrane region" description="Helical" evidence="11">
    <location>
        <begin position="7"/>
        <end position="34"/>
    </location>
</feature>
<keyword evidence="12" id="KW-0997">Cell inner membrane</keyword>
<evidence type="ECO:0000256" key="2">
    <source>
        <dbReference type="ARBA" id="ARBA00009306"/>
    </source>
</evidence>
<dbReference type="PANTHER" id="PTHR43744:SF8">
    <property type="entry name" value="SN-GLYCEROL-3-PHOSPHATE TRANSPORT SYSTEM PERMEASE PROTEIN UGPE"/>
    <property type="match status" value="1"/>
</dbReference>
<comment type="caution">
    <text evidence="14">The sequence shown here is derived from an EMBL/GenBank/DDBJ whole genome shotgun (WGS) entry which is preliminary data.</text>
</comment>
<comment type="subunit">
    <text evidence="3 12">The complex is composed of two ATP-binding proteins (UgpC), two transmembrane proteins (UgpA and UgpE) and a solute-binding protein (UgpB).</text>
</comment>